<comment type="caution">
    <text evidence="2">The sequence shown here is derived from an EMBL/GenBank/DDBJ whole genome shotgun (WGS) entry which is preliminary data.</text>
</comment>
<dbReference type="RefSeq" id="WP_068536242.1">
    <property type="nucleotide sequence ID" value="NZ_LVJH01000048.1"/>
</dbReference>
<evidence type="ECO:0000313" key="2">
    <source>
        <dbReference type="EMBL" id="OAB38388.1"/>
    </source>
</evidence>
<reference evidence="2 3" key="1">
    <citation type="submission" date="2016-03" db="EMBL/GenBank/DDBJ databases">
        <title>Draft genome sequence of Paenibacillus glacialis DSM 22343.</title>
        <authorList>
            <person name="Shin S.-K."/>
            <person name="Yi H."/>
        </authorList>
    </citation>
    <scope>NUCLEOTIDE SEQUENCE [LARGE SCALE GENOMIC DNA]</scope>
    <source>
        <strain evidence="2 3">DSM 22343</strain>
    </source>
</reference>
<name>A0A168HPB5_9BACL</name>
<keyword evidence="3" id="KW-1185">Reference proteome</keyword>
<dbReference type="AlphaFoldDB" id="A0A168HPB5"/>
<dbReference type="Pfam" id="PF01738">
    <property type="entry name" value="DLH"/>
    <property type="match status" value="1"/>
</dbReference>
<protein>
    <recommendedName>
        <fullName evidence="1">Dienelactone hydrolase domain-containing protein</fullName>
    </recommendedName>
</protein>
<proteinExistence type="predicted"/>
<dbReference type="SUPFAM" id="SSF53474">
    <property type="entry name" value="alpha/beta-Hydrolases"/>
    <property type="match status" value="1"/>
</dbReference>
<evidence type="ECO:0000313" key="3">
    <source>
        <dbReference type="Proteomes" id="UP000076967"/>
    </source>
</evidence>
<feature type="domain" description="Dienelactone hydrolase" evidence="1">
    <location>
        <begin position="10"/>
        <end position="194"/>
    </location>
</feature>
<dbReference type="PANTHER" id="PTHR46623">
    <property type="entry name" value="CARBOXYMETHYLENEBUTENOLIDASE-RELATED"/>
    <property type="match status" value="1"/>
</dbReference>
<dbReference type="GO" id="GO:0016787">
    <property type="term" value="F:hydrolase activity"/>
    <property type="evidence" value="ECO:0007669"/>
    <property type="project" value="InterPro"/>
</dbReference>
<evidence type="ECO:0000259" key="1">
    <source>
        <dbReference type="Pfam" id="PF01738"/>
    </source>
</evidence>
<organism evidence="2 3">
    <name type="scientific">Paenibacillus glacialis</name>
    <dbReference type="NCBI Taxonomy" id="494026"/>
    <lineage>
        <taxon>Bacteria</taxon>
        <taxon>Bacillati</taxon>
        <taxon>Bacillota</taxon>
        <taxon>Bacilli</taxon>
        <taxon>Bacillales</taxon>
        <taxon>Paenibacillaceae</taxon>
        <taxon>Paenibacillus</taxon>
    </lineage>
</organism>
<accession>A0A168HPB5</accession>
<dbReference type="EMBL" id="LVJH01000048">
    <property type="protein sequence ID" value="OAB38388.1"/>
    <property type="molecule type" value="Genomic_DNA"/>
</dbReference>
<dbReference type="InterPro" id="IPR051049">
    <property type="entry name" value="Dienelactone_hydrolase-like"/>
</dbReference>
<dbReference type="Gene3D" id="3.40.50.1820">
    <property type="entry name" value="alpha/beta hydrolase"/>
    <property type="match status" value="1"/>
</dbReference>
<dbReference type="PANTHER" id="PTHR46623:SF6">
    <property type="entry name" value="ALPHA_BETA-HYDROLASES SUPERFAMILY PROTEIN"/>
    <property type="match status" value="1"/>
</dbReference>
<dbReference type="InterPro" id="IPR002925">
    <property type="entry name" value="Dienelactn_hydro"/>
</dbReference>
<gene>
    <name evidence="2" type="ORF">PGLA_20040</name>
</gene>
<dbReference type="InterPro" id="IPR029058">
    <property type="entry name" value="AB_hydrolase_fold"/>
</dbReference>
<dbReference type="OrthoDB" id="115291at2"/>
<dbReference type="Proteomes" id="UP000076967">
    <property type="component" value="Unassembled WGS sequence"/>
</dbReference>
<dbReference type="STRING" id="494026.PGLA_20040"/>
<sequence>MNLDSPLRSLVIILHEIYGVNDHIQCISEVMINEGFDVLTPNLLNRDSFSYHEEDAAYHYFMNEVGFNKSIDEVNRIVQENREKYEQIFIIGFSIGATMAWISSEYEVDGVIGYYGSRIRNHVEIEPRCPNLLFFARNEKSFDVSDLEMKLKTKKNTVIEIIEAEHGFMNPFHTTHKPKEYRDCIEVSIDFLKRIEKG</sequence>